<gene>
    <name evidence="1" type="ORF">E2C01_065904</name>
</gene>
<comment type="caution">
    <text evidence="1">The sequence shown here is derived from an EMBL/GenBank/DDBJ whole genome shotgun (WGS) entry which is preliminary data.</text>
</comment>
<evidence type="ECO:0000313" key="1">
    <source>
        <dbReference type="EMBL" id="MPC71620.1"/>
    </source>
</evidence>
<dbReference type="AlphaFoldDB" id="A0A5B7HGT8"/>
<evidence type="ECO:0000313" key="2">
    <source>
        <dbReference type="Proteomes" id="UP000324222"/>
    </source>
</evidence>
<sequence length="103" mass="11642">MIVSWKFLKVCRLQVLSFRPPRESVEFTPAVFRCRGKGTWEGERGQRDLSQERIARATKSFVVNDSRRRVEMWAAGGTPTSTAGHLSCGQVREAPRLSYSVSP</sequence>
<proteinExistence type="predicted"/>
<keyword evidence="2" id="KW-1185">Reference proteome</keyword>
<name>A0A5B7HGT8_PORTR</name>
<organism evidence="1 2">
    <name type="scientific">Portunus trituberculatus</name>
    <name type="common">Swimming crab</name>
    <name type="synonym">Neptunus trituberculatus</name>
    <dbReference type="NCBI Taxonomy" id="210409"/>
    <lineage>
        <taxon>Eukaryota</taxon>
        <taxon>Metazoa</taxon>
        <taxon>Ecdysozoa</taxon>
        <taxon>Arthropoda</taxon>
        <taxon>Crustacea</taxon>
        <taxon>Multicrustacea</taxon>
        <taxon>Malacostraca</taxon>
        <taxon>Eumalacostraca</taxon>
        <taxon>Eucarida</taxon>
        <taxon>Decapoda</taxon>
        <taxon>Pleocyemata</taxon>
        <taxon>Brachyura</taxon>
        <taxon>Eubrachyura</taxon>
        <taxon>Portunoidea</taxon>
        <taxon>Portunidae</taxon>
        <taxon>Portuninae</taxon>
        <taxon>Portunus</taxon>
    </lineage>
</organism>
<reference evidence="1 2" key="1">
    <citation type="submission" date="2019-05" db="EMBL/GenBank/DDBJ databases">
        <title>Another draft genome of Portunus trituberculatus and its Hox gene families provides insights of decapod evolution.</title>
        <authorList>
            <person name="Jeong J.-H."/>
            <person name="Song I."/>
            <person name="Kim S."/>
            <person name="Choi T."/>
            <person name="Kim D."/>
            <person name="Ryu S."/>
            <person name="Kim W."/>
        </authorList>
    </citation>
    <scope>NUCLEOTIDE SEQUENCE [LARGE SCALE GENOMIC DNA]</scope>
    <source>
        <tissue evidence="1">Muscle</tissue>
    </source>
</reference>
<dbReference type="Proteomes" id="UP000324222">
    <property type="component" value="Unassembled WGS sequence"/>
</dbReference>
<accession>A0A5B7HGT8</accession>
<dbReference type="EMBL" id="VSRR010033216">
    <property type="protein sequence ID" value="MPC71620.1"/>
    <property type="molecule type" value="Genomic_DNA"/>
</dbReference>
<protein>
    <submittedName>
        <fullName evidence="1">Uncharacterized protein</fullName>
    </submittedName>
</protein>